<accession>A0A8J5P382</accession>
<organism evidence="2 3">
    <name type="scientific">Fusarium oxysporum f. sp. rapae</name>
    <dbReference type="NCBI Taxonomy" id="485398"/>
    <lineage>
        <taxon>Eukaryota</taxon>
        <taxon>Fungi</taxon>
        <taxon>Dikarya</taxon>
        <taxon>Ascomycota</taxon>
        <taxon>Pezizomycotina</taxon>
        <taxon>Sordariomycetes</taxon>
        <taxon>Hypocreomycetidae</taxon>
        <taxon>Hypocreales</taxon>
        <taxon>Nectriaceae</taxon>
        <taxon>Fusarium</taxon>
        <taxon>Fusarium oxysporum species complex</taxon>
    </lineage>
</organism>
<feature type="chain" id="PRO_5035262768" evidence="1">
    <location>
        <begin position="21"/>
        <end position="247"/>
    </location>
</feature>
<protein>
    <submittedName>
        <fullName evidence="2">Uncharacterized protein</fullName>
    </submittedName>
</protein>
<evidence type="ECO:0000313" key="2">
    <source>
        <dbReference type="EMBL" id="KAG7412614.1"/>
    </source>
</evidence>
<evidence type="ECO:0000256" key="1">
    <source>
        <dbReference type="SAM" id="SignalP"/>
    </source>
</evidence>
<proteinExistence type="predicted"/>
<evidence type="ECO:0000313" key="3">
    <source>
        <dbReference type="Proteomes" id="UP000694050"/>
    </source>
</evidence>
<comment type="caution">
    <text evidence="2">The sequence shown here is derived from an EMBL/GenBank/DDBJ whole genome shotgun (WGS) entry which is preliminary data.</text>
</comment>
<keyword evidence="1" id="KW-0732">Signal</keyword>
<reference evidence="2" key="1">
    <citation type="submission" date="2021-04" db="EMBL/GenBank/DDBJ databases">
        <title>First draft genome resource for Brassicaceae pathogens Fusarium oxysporum f. sp. raphani and Fusarium oxysporum f. sp. rapae.</title>
        <authorList>
            <person name="Asai S."/>
        </authorList>
    </citation>
    <scope>NUCLEOTIDE SEQUENCE</scope>
    <source>
        <strain evidence="2">Tf1208</strain>
    </source>
</reference>
<sequence>MISANVLLAFGLIALDAVAAGPCKPVTTSSALSTESTAVTITETETGTATTATLDATLTSDLTTLLTATSDLTTLTTEAATTTTTAERPDSTQFNIYPNQGVAASGPLKVRTPLGDSVYFNNPNSNYATGTFVVNGRGKLVNGNQLLCAFFRTGQQYGDIVGCSPEETDLRYSPIDCELGTSGQLDCQVQGKFCYYDRDMLTCDARGLYPYFYIESAGSSGYGLILGSNGLNLTPVQLAAQPQPSEP</sequence>
<dbReference type="Proteomes" id="UP000694050">
    <property type="component" value="Unassembled WGS sequence"/>
</dbReference>
<dbReference type="EMBL" id="JAELUQ010000006">
    <property type="protein sequence ID" value="KAG7412614.1"/>
    <property type="molecule type" value="Genomic_DNA"/>
</dbReference>
<gene>
    <name evidence="2" type="ORF">Forpe1208_v008484</name>
</gene>
<dbReference type="AlphaFoldDB" id="A0A8J5P382"/>
<name>A0A8J5P382_FUSOX</name>
<feature type="signal peptide" evidence="1">
    <location>
        <begin position="1"/>
        <end position="20"/>
    </location>
</feature>